<evidence type="ECO:0000256" key="8">
    <source>
        <dbReference type="ARBA" id="ARBA00023136"/>
    </source>
</evidence>
<dbReference type="InterPro" id="IPR006240">
    <property type="entry name" value="CysQ"/>
</dbReference>
<dbReference type="RefSeq" id="WP_344965722.1">
    <property type="nucleotide sequence ID" value="NZ_BAABDS010000046.1"/>
</dbReference>
<dbReference type="CDD" id="cd01638">
    <property type="entry name" value="CysQ"/>
    <property type="match status" value="1"/>
</dbReference>
<dbReference type="Gene3D" id="3.40.190.80">
    <property type="match status" value="1"/>
</dbReference>
<dbReference type="EMBL" id="BAABDS010000046">
    <property type="protein sequence ID" value="GAA3720867.1"/>
    <property type="molecule type" value="Genomic_DNA"/>
</dbReference>
<keyword evidence="7 9" id="KW-0460">Magnesium</keyword>
<dbReference type="PROSITE" id="PS00629">
    <property type="entry name" value="IMP_1"/>
    <property type="match status" value="1"/>
</dbReference>
<keyword evidence="3 9" id="KW-1003">Cell membrane</keyword>
<comment type="similarity">
    <text evidence="2 9">Belongs to the inositol monophosphatase superfamily. CysQ family.</text>
</comment>
<dbReference type="PROSITE" id="PS00630">
    <property type="entry name" value="IMP_2"/>
    <property type="match status" value="1"/>
</dbReference>
<dbReference type="Gene3D" id="3.30.540.10">
    <property type="entry name" value="Fructose-1,6-Bisphosphatase, subunit A, domain 1"/>
    <property type="match status" value="1"/>
</dbReference>
<evidence type="ECO:0000256" key="7">
    <source>
        <dbReference type="ARBA" id="ARBA00022842"/>
    </source>
</evidence>
<feature type="binding site" evidence="9">
    <location>
        <position position="217"/>
    </location>
    <ligand>
        <name>Mg(2+)</name>
        <dbReference type="ChEBI" id="CHEBI:18420"/>
        <label>2</label>
    </ligand>
</feature>
<comment type="caution">
    <text evidence="10">The sequence shown here is derived from an EMBL/GenBank/DDBJ whole genome shotgun (WGS) entry which is preliminary data.</text>
</comment>
<gene>
    <name evidence="10" type="primary">cysQ_2</name>
    <name evidence="9" type="synonym">cysQ</name>
    <name evidence="10" type="ORF">GCM10022421_31530</name>
</gene>
<accession>A0ABP7EL63</accession>
<feature type="binding site" evidence="9">
    <location>
        <position position="71"/>
    </location>
    <ligand>
        <name>substrate</name>
    </ligand>
</feature>
<evidence type="ECO:0000256" key="5">
    <source>
        <dbReference type="ARBA" id="ARBA00022723"/>
    </source>
</evidence>
<keyword evidence="5 9" id="KW-0479">Metal-binding</keyword>
<proteinExistence type="inferred from homology"/>
<dbReference type="InterPro" id="IPR000760">
    <property type="entry name" value="Inositol_monophosphatase-like"/>
</dbReference>
<feature type="binding site" evidence="9">
    <location>
        <begin position="92"/>
        <end position="95"/>
    </location>
    <ligand>
        <name>substrate</name>
    </ligand>
</feature>
<comment type="function">
    <text evidence="9">Converts adenosine-3',5'-bisphosphate (PAP) to AMP.</text>
</comment>
<feature type="binding site" evidence="9">
    <location>
        <position position="217"/>
    </location>
    <ligand>
        <name>substrate</name>
    </ligand>
</feature>
<comment type="catalytic activity">
    <reaction evidence="1 9">
        <text>adenosine 3',5'-bisphosphate + H2O = AMP + phosphate</text>
        <dbReference type="Rhea" id="RHEA:10040"/>
        <dbReference type="ChEBI" id="CHEBI:15377"/>
        <dbReference type="ChEBI" id="CHEBI:43474"/>
        <dbReference type="ChEBI" id="CHEBI:58343"/>
        <dbReference type="ChEBI" id="CHEBI:456215"/>
        <dbReference type="EC" id="3.1.3.7"/>
    </reaction>
</comment>
<sequence length="267" mass="28858">MHSDYLTTALINEVETIARDAGAAIMDIYGRDFSIEQKADQSPLTEADAAAHRLIDARLKQLELSLPVLSEEDTEQFGGADAQGRYWLVDPLDGTKEFIKRNGEFTVNIALIEQGKPVLGVVYAPALSLCYTAARGVGASKTDAEGYKRPIGVAQHQAGTPWRVVGSRSHAGEAMPRLLEQLGEHELVAMGSSLKLCLVAEGAADVYPRLGPTSLWDTAAAHCVAEQAGGRVIRLDGQPLDYGNPQQLLNPYFLVLGNSEQDWPALF</sequence>
<comment type="subcellular location">
    <subcellularLocation>
        <location evidence="9">Cell inner membrane</location>
        <topology evidence="9">Peripheral membrane protein</topology>
        <orientation evidence="9">Cytoplasmic side</orientation>
    </subcellularLocation>
</comment>
<keyword evidence="11" id="KW-1185">Reference proteome</keyword>
<evidence type="ECO:0000256" key="9">
    <source>
        <dbReference type="HAMAP-Rule" id="MF_02095"/>
    </source>
</evidence>
<evidence type="ECO:0000256" key="1">
    <source>
        <dbReference type="ARBA" id="ARBA00001625"/>
    </source>
</evidence>
<keyword evidence="6 9" id="KW-0378">Hydrolase</keyword>
<evidence type="ECO:0000256" key="6">
    <source>
        <dbReference type="ARBA" id="ARBA00022801"/>
    </source>
</evidence>
<feature type="binding site" evidence="9">
    <location>
        <position position="93"/>
    </location>
    <ligand>
        <name>Mg(2+)</name>
        <dbReference type="ChEBI" id="CHEBI:18420"/>
        <label>2</label>
    </ligand>
</feature>
<feature type="binding site" evidence="9">
    <location>
        <position position="90"/>
    </location>
    <ligand>
        <name>Mg(2+)</name>
        <dbReference type="ChEBI" id="CHEBI:18420"/>
        <label>1</label>
    </ligand>
</feature>
<protein>
    <recommendedName>
        <fullName evidence="9">3'(2'),5'-bisphosphate nucleotidase CysQ</fullName>
        <ecNumber evidence="9">3.1.3.7</ecNumber>
    </recommendedName>
    <alternativeName>
        <fullName evidence="9">3'(2'),5-bisphosphonucleoside 3'(2')-phosphohydrolase</fullName>
    </alternativeName>
    <alternativeName>
        <fullName evidence="9">3'-phosphoadenosine 5'-phosphate phosphatase</fullName>
        <shortName evidence="9">PAP phosphatase</shortName>
    </alternativeName>
</protein>
<dbReference type="InterPro" id="IPR050725">
    <property type="entry name" value="CysQ/Inositol_MonoPase"/>
</dbReference>
<keyword evidence="4 9" id="KW-0997">Cell inner membrane</keyword>
<reference evidence="11" key="1">
    <citation type="journal article" date="2019" name="Int. J. Syst. Evol. Microbiol.">
        <title>The Global Catalogue of Microorganisms (GCM) 10K type strain sequencing project: providing services to taxonomists for standard genome sequencing and annotation.</title>
        <authorList>
            <consortium name="The Broad Institute Genomics Platform"/>
            <consortium name="The Broad Institute Genome Sequencing Center for Infectious Disease"/>
            <person name="Wu L."/>
            <person name="Ma J."/>
        </authorList>
    </citation>
    <scope>NUCLEOTIDE SEQUENCE [LARGE SCALE GENOMIC DNA]</scope>
    <source>
        <strain evidence="11">JCM 17329</strain>
    </source>
</reference>
<dbReference type="PRINTS" id="PR00377">
    <property type="entry name" value="IMPHPHTASES"/>
</dbReference>
<evidence type="ECO:0000313" key="11">
    <source>
        <dbReference type="Proteomes" id="UP001501479"/>
    </source>
</evidence>
<dbReference type="PANTHER" id="PTHR43028">
    <property type="entry name" value="3'(2'),5'-BISPHOSPHATE NUCLEOTIDASE 1"/>
    <property type="match status" value="1"/>
</dbReference>
<dbReference type="SUPFAM" id="SSF56655">
    <property type="entry name" value="Carbohydrate phosphatase"/>
    <property type="match status" value="1"/>
</dbReference>
<keyword evidence="8 9" id="KW-0472">Membrane</keyword>
<dbReference type="HAMAP" id="MF_02095">
    <property type="entry name" value="CysQ"/>
    <property type="match status" value="1"/>
</dbReference>
<name>A0ABP7EL63_9GAMM</name>
<dbReference type="InterPro" id="IPR020583">
    <property type="entry name" value="Inositol_monoP_metal-BS"/>
</dbReference>
<evidence type="ECO:0000313" key="10">
    <source>
        <dbReference type="EMBL" id="GAA3720867.1"/>
    </source>
</evidence>
<dbReference type="Pfam" id="PF00459">
    <property type="entry name" value="Inositol_P"/>
    <property type="match status" value="1"/>
</dbReference>
<dbReference type="PANTHER" id="PTHR43028:SF5">
    <property type="entry name" value="3'(2'),5'-BISPHOSPHATE NUCLEOTIDASE 1"/>
    <property type="match status" value="1"/>
</dbReference>
<dbReference type="Proteomes" id="UP001501479">
    <property type="component" value="Unassembled WGS sequence"/>
</dbReference>
<evidence type="ECO:0000256" key="3">
    <source>
        <dbReference type="ARBA" id="ARBA00022475"/>
    </source>
</evidence>
<feature type="binding site" evidence="9">
    <location>
        <position position="92"/>
    </location>
    <ligand>
        <name>Mg(2+)</name>
        <dbReference type="ChEBI" id="CHEBI:18420"/>
        <label>1</label>
    </ligand>
</feature>
<feature type="binding site" evidence="9">
    <location>
        <position position="90"/>
    </location>
    <ligand>
        <name>Mg(2+)</name>
        <dbReference type="ChEBI" id="CHEBI:18420"/>
        <label>2</label>
    </ligand>
</feature>
<feature type="binding site" evidence="9">
    <location>
        <position position="71"/>
    </location>
    <ligand>
        <name>Mg(2+)</name>
        <dbReference type="ChEBI" id="CHEBI:18420"/>
        <label>1</label>
    </ligand>
</feature>
<comment type="cofactor">
    <cofactor evidence="9">
        <name>Mg(2+)</name>
        <dbReference type="ChEBI" id="CHEBI:18420"/>
    </cofactor>
</comment>
<dbReference type="InterPro" id="IPR020550">
    <property type="entry name" value="Inositol_monophosphatase_CS"/>
</dbReference>
<organism evidence="10 11">
    <name type="scientific">Oceanisphaera sediminis</name>
    <dbReference type="NCBI Taxonomy" id="981381"/>
    <lineage>
        <taxon>Bacteria</taxon>
        <taxon>Pseudomonadati</taxon>
        <taxon>Pseudomonadota</taxon>
        <taxon>Gammaproteobacteria</taxon>
        <taxon>Aeromonadales</taxon>
        <taxon>Aeromonadaceae</taxon>
        <taxon>Oceanisphaera</taxon>
    </lineage>
</organism>
<evidence type="ECO:0000256" key="4">
    <source>
        <dbReference type="ARBA" id="ARBA00022519"/>
    </source>
</evidence>
<dbReference type="NCBIfam" id="TIGR01331">
    <property type="entry name" value="bisphos_cysQ"/>
    <property type="match status" value="1"/>
</dbReference>
<evidence type="ECO:0000256" key="2">
    <source>
        <dbReference type="ARBA" id="ARBA00005289"/>
    </source>
</evidence>
<dbReference type="EC" id="3.1.3.7" evidence="9"/>